<dbReference type="InterPro" id="IPR009506">
    <property type="entry name" value="YjiS-like"/>
</dbReference>
<dbReference type="Pfam" id="PF06568">
    <property type="entry name" value="YjiS-like"/>
    <property type="match status" value="1"/>
</dbReference>
<evidence type="ECO:0000259" key="1">
    <source>
        <dbReference type="Pfam" id="PF06568"/>
    </source>
</evidence>
<dbReference type="EMBL" id="JAEPCM010000016">
    <property type="protein sequence ID" value="MCG7944797.1"/>
    <property type="molecule type" value="Genomic_DNA"/>
</dbReference>
<name>A0A9E4N2H9_9GAMM</name>
<sequence length="26" mass="3281">MSDRELWDLGISRYDIQRLVWDRDNK</sequence>
<comment type="caution">
    <text evidence="2">The sequence shown here is derived from an EMBL/GenBank/DDBJ whole genome shotgun (WGS) entry which is preliminary data.</text>
</comment>
<evidence type="ECO:0000313" key="3">
    <source>
        <dbReference type="Proteomes" id="UP000886667"/>
    </source>
</evidence>
<proteinExistence type="predicted"/>
<gene>
    <name evidence="2" type="ORF">JAZ07_00465</name>
</gene>
<reference evidence="2" key="1">
    <citation type="journal article" date="2021" name="Proc. Natl. Acad. Sci. U.S.A.">
        <title>Global biogeography of chemosynthetic symbionts reveals both localized and globally distributed symbiont groups. .</title>
        <authorList>
            <person name="Osvatic J.T."/>
            <person name="Wilkins L.G.E."/>
            <person name="Leibrecht L."/>
            <person name="Leray M."/>
            <person name="Zauner S."/>
            <person name="Polzin J."/>
            <person name="Camacho Y."/>
            <person name="Gros O."/>
            <person name="van Gils J.A."/>
            <person name="Eisen J.A."/>
            <person name="Petersen J.M."/>
            <person name="Yuen B."/>
        </authorList>
    </citation>
    <scope>NUCLEOTIDE SEQUENCE</scope>
    <source>
        <strain evidence="2">MAGclacostrist064TRANS</strain>
    </source>
</reference>
<accession>A0A9E4N2H9</accession>
<dbReference type="Proteomes" id="UP000886667">
    <property type="component" value="Unassembled WGS sequence"/>
</dbReference>
<feature type="domain" description="YjiS-like" evidence="1">
    <location>
        <begin position="1"/>
        <end position="17"/>
    </location>
</feature>
<dbReference type="AlphaFoldDB" id="A0A9E4N2H9"/>
<organism evidence="2 3">
    <name type="scientific">Candidatus Thiodiazotropha taylori</name>
    <dbReference type="NCBI Taxonomy" id="2792791"/>
    <lineage>
        <taxon>Bacteria</taxon>
        <taxon>Pseudomonadati</taxon>
        <taxon>Pseudomonadota</taxon>
        <taxon>Gammaproteobacteria</taxon>
        <taxon>Chromatiales</taxon>
        <taxon>Sedimenticolaceae</taxon>
        <taxon>Candidatus Thiodiazotropha</taxon>
    </lineage>
</organism>
<evidence type="ECO:0000313" key="2">
    <source>
        <dbReference type="EMBL" id="MCG7944797.1"/>
    </source>
</evidence>
<protein>
    <submittedName>
        <fullName evidence="2">DUF1127 domain-containing protein</fullName>
    </submittedName>
</protein>